<dbReference type="OrthoDB" id="9809622at2"/>
<gene>
    <name evidence="1" type="ORF">FB461_0363</name>
</gene>
<keyword evidence="2" id="KW-1185">Reference proteome</keyword>
<dbReference type="AlphaFoldDB" id="A0A542ZU52"/>
<dbReference type="Pfam" id="PF13692">
    <property type="entry name" value="Glyco_trans_1_4"/>
    <property type="match status" value="1"/>
</dbReference>
<protein>
    <submittedName>
        <fullName evidence="1">Glycosyl transferase family 1</fullName>
    </submittedName>
</protein>
<name>A0A542ZU52_RARFA</name>
<proteinExistence type="predicted"/>
<dbReference type="EMBL" id="VFOS01000001">
    <property type="protein sequence ID" value="TQL63884.1"/>
    <property type="molecule type" value="Genomic_DNA"/>
</dbReference>
<evidence type="ECO:0000313" key="2">
    <source>
        <dbReference type="Proteomes" id="UP000315389"/>
    </source>
</evidence>
<reference evidence="1 2" key="1">
    <citation type="submission" date="2019-06" db="EMBL/GenBank/DDBJ databases">
        <title>Sequencing the genomes of 1000 actinobacteria strains.</title>
        <authorList>
            <person name="Klenk H.-P."/>
        </authorList>
    </citation>
    <scope>NUCLEOTIDE SEQUENCE [LARGE SCALE GENOMIC DNA]</scope>
    <source>
        <strain evidence="1 2">DSM 4813</strain>
    </source>
</reference>
<sequence length="422" mass="46489">MIVRRLVLASGRWFRRLMARRSRFPRFVNASIDWVAENPMSPLGRLAVRSYGNYQASDIPAALSAPGDQSEGGAEVLIGPTNYAGQGFLWARAVEAFSRESLAAAISARNLAVEEPAGFSFPADREVPVAVYHRSREWQAAQFAAARTFTHVLYEAERPMFGRLFGRDVAKEIAALDGLSIAMMCHGTDIRLPSRHQDLTPWSPFRDPGLYLDKLERDAARNRELLDSLARPVFVSTPDLLLDVPYATWCPVVVSPERWVTDATAGGRERPIVVHIPSRAAVKGSHLVEPVIDRLAERGEVEFVTARDVRAARMPELYRNADIVLDQFRLGSYGVAACEAMAAGRVVVGHVAEPVRAHVRAATGLDLPIVEATPDTVADAIRSLIADRVEMQAIGRRGVEFVSRVHDGQLSARLLVEGWIGR</sequence>
<dbReference type="RefSeq" id="WP_142118394.1">
    <property type="nucleotide sequence ID" value="NZ_BAAASV010000002.1"/>
</dbReference>
<dbReference type="Gene3D" id="3.40.50.2000">
    <property type="entry name" value="Glycogen Phosphorylase B"/>
    <property type="match status" value="1"/>
</dbReference>
<dbReference type="GO" id="GO:0016740">
    <property type="term" value="F:transferase activity"/>
    <property type="evidence" value="ECO:0007669"/>
    <property type="project" value="UniProtKB-KW"/>
</dbReference>
<keyword evidence="1" id="KW-0808">Transferase</keyword>
<dbReference type="Proteomes" id="UP000315389">
    <property type="component" value="Unassembled WGS sequence"/>
</dbReference>
<dbReference type="SUPFAM" id="SSF53756">
    <property type="entry name" value="UDP-Glycosyltransferase/glycogen phosphorylase"/>
    <property type="match status" value="1"/>
</dbReference>
<comment type="caution">
    <text evidence="1">The sequence shown here is derived from an EMBL/GenBank/DDBJ whole genome shotgun (WGS) entry which is preliminary data.</text>
</comment>
<organism evidence="1 2">
    <name type="scientific">Rarobacter faecitabidus</name>
    <dbReference type="NCBI Taxonomy" id="13243"/>
    <lineage>
        <taxon>Bacteria</taxon>
        <taxon>Bacillati</taxon>
        <taxon>Actinomycetota</taxon>
        <taxon>Actinomycetes</taxon>
        <taxon>Micrococcales</taxon>
        <taxon>Rarobacteraceae</taxon>
        <taxon>Rarobacter</taxon>
    </lineage>
</organism>
<accession>A0A542ZU52</accession>
<evidence type="ECO:0000313" key="1">
    <source>
        <dbReference type="EMBL" id="TQL63884.1"/>
    </source>
</evidence>